<evidence type="ECO:0000313" key="3">
    <source>
        <dbReference type="Proteomes" id="UP000299102"/>
    </source>
</evidence>
<protein>
    <submittedName>
        <fullName evidence="2">Uncharacterized protein</fullName>
    </submittedName>
</protein>
<evidence type="ECO:0000313" key="2">
    <source>
        <dbReference type="EMBL" id="GBP20706.1"/>
    </source>
</evidence>
<proteinExistence type="predicted"/>
<gene>
    <name evidence="2" type="ORF">EVAR_16580_1</name>
</gene>
<keyword evidence="3" id="KW-1185">Reference proteome</keyword>
<feature type="region of interest" description="Disordered" evidence="1">
    <location>
        <begin position="155"/>
        <end position="194"/>
    </location>
</feature>
<dbReference type="EMBL" id="BGZK01000121">
    <property type="protein sequence ID" value="GBP20706.1"/>
    <property type="molecule type" value="Genomic_DNA"/>
</dbReference>
<dbReference type="PROSITE" id="PS51257">
    <property type="entry name" value="PROKAR_LIPOPROTEIN"/>
    <property type="match status" value="1"/>
</dbReference>
<name>A0A4C1U4F4_EUMVA</name>
<evidence type="ECO:0000256" key="1">
    <source>
        <dbReference type="SAM" id="MobiDB-lite"/>
    </source>
</evidence>
<accession>A0A4C1U4F4</accession>
<dbReference type="Proteomes" id="UP000299102">
    <property type="component" value="Unassembled WGS sequence"/>
</dbReference>
<organism evidence="2 3">
    <name type="scientific">Eumeta variegata</name>
    <name type="common">Bagworm moth</name>
    <name type="synonym">Eumeta japonica</name>
    <dbReference type="NCBI Taxonomy" id="151549"/>
    <lineage>
        <taxon>Eukaryota</taxon>
        <taxon>Metazoa</taxon>
        <taxon>Ecdysozoa</taxon>
        <taxon>Arthropoda</taxon>
        <taxon>Hexapoda</taxon>
        <taxon>Insecta</taxon>
        <taxon>Pterygota</taxon>
        <taxon>Neoptera</taxon>
        <taxon>Endopterygota</taxon>
        <taxon>Lepidoptera</taxon>
        <taxon>Glossata</taxon>
        <taxon>Ditrysia</taxon>
        <taxon>Tineoidea</taxon>
        <taxon>Psychidae</taxon>
        <taxon>Oiketicinae</taxon>
        <taxon>Eumeta</taxon>
    </lineage>
</organism>
<dbReference type="AlphaFoldDB" id="A0A4C1U4F4"/>
<comment type="caution">
    <text evidence="2">The sequence shown here is derived from an EMBL/GenBank/DDBJ whole genome shotgun (WGS) entry which is preliminary data.</text>
</comment>
<sequence length="194" mass="21846">MYTRGKTLTLSAAAVGSACRYAAAQRADDRKVGILCLTSLGVTGLAKRRLSTRVASRFTHALRIDRSVAARELRRRQQTNQVIRLIVWSPDIYGHVGDSLRRVHKESLSLPRADGQTDRRRDGRTIGENRRWYLNPHGDSVGYLIIFSRDKRACEPPESKWTPSTMDTRNRRGGISAPAASRVRRGYVTERGVE</sequence>
<reference evidence="2 3" key="1">
    <citation type="journal article" date="2019" name="Commun. Biol.">
        <title>The bagworm genome reveals a unique fibroin gene that provides high tensile strength.</title>
        <authorList>
            <person name="Kono N."/>
            <person name="Nakamura H."/>
            <person name="Ohtoshi R."/>
            <person name="Tomita M."/>
            <person name="Numata K."/>
            <person name="Arakawa K."/>
        </authorList>
    </citation>
    <scope>NUCLEOTIDE SEQUENCE [LARGE SCALE GENOMIC DNA]</scope>
</reference>